<proteinExistence type="predicted"/>
<evidence type="ECO:0000256" key="1">
    <source>
        <dbReference type="SAM" id="SignalP"/>
    </source>
</evidence>
<accession>A0ABT0D004</accession>
<gene>
    <name evidence="2" type="ORF">MKJ03_10430</name>
</gene>
<protein>
    <submittedName>
        <fullName evidence="2">Uncharacterized protein</fullName>
    </submittedName>
</protein>
<dbReference type="EMBL" id="JALAYX010000002">
    <property type="protein sequence ID" value="MCJ8238746.1"/>
    <property type="molecule type" value="Genomic_DNA"/>
</dbReference>
<feature type="signal peptide" evidence="1">
    <location>
        <begin position="1"/>
        <end position="24"/>
    </location>
</feature>
<dbReference type="Proteomes" id="UP001522662">
    <property type="component" value="Unassembled WGS sequence"/>
</dbReference>
<feature type="chain" id="PRO_5045877626" evidence="1">
    <location>
        <begin position="25"/>
        <end position="130"/>
    </location>
</feature>
<dbReference type="RefSeq" id="WP_245136535.1">
    <property type="nucleotide sequence ID" value="NZ_CP128477.1"/>
</dbReference>
<geneLocation type="plasmid" evidence="2">
    <name>unnamed</name>
</geneLocation>
<keyword evidence="3" id="KW-1185">Reference proteome</keyword>
<reference evidence="2 3" key="1">
    <citation type="submission" date="2022-03" db="EMBL/GenBank/DDBJ databases">
        <title>Rhizobium SSM4.3 sp. nov., isolated from Sediment (Gouqi Island).</title>
        <authorList>
            <person name="Chen G."/>
        </authorList>
    </citation>
    <scope>NUCLEOTIDE SEQUENCE [LARGE SCALE GENOMIC DNA]</scope>
    <source>
        <strain evidence="2 3">SSM4.3</strain>
        <plasmid evidence="2">unnamed</plasmid>
    </source>
</reference>
<evidence type="ECO:0000313" key="3">
    <source>
        <dbReference type="Proteomes" id="UP001522662"/>
    </source>
</evidence>
<sequence length="130" mass="13550">MFRPPMSVALAGLIAGIFVFQADAATAESFSSLVKKGYTVGKMSQAKSGALGWVLSGKEGKQFCKSKVSLAVVDKKTLVSILASGRMVKVDRTAFEAGIGGPDSTIPLLVDLKAGRIEPQYVGACTPLRG</sequence>
<name>A0ABT0D004_9HYPH</name>
<comment type="caution">
    <text evidence="2">The sequence shown here is derived from an EMBL/GenBank/DDBJ whole genome shotgun (WGS) entry which is preliminary data.</text>
</comment>
<keyword evidence="2" id="KW-0614">Plasmid</keyword>
<organism evidence="2 3">
    <name type="scientific">Peteryoungia algae</name>
    <dbReference type="NCBI Taxonomy" id="2919917"/>
    <lineage>
        <taxon>Bacteria</taxon>
        <taxon>Pseudomonadati</taxon>
        <taxon>Pseudomonadota</taxon>
        <taxon>Alphaproteobacteria</taxon>
        <taxon>Hyphomicrobiales</taxon>
        <taxon>Rhizobiaceae</taxon>
        <taxon>Peteryoungia</taxon>
    </lineage>
</organism>
<keyword evidence="1" id="KW-0732">Signal</keyword>
<evidence type="ECO:0000313" key="2">
    <source>
        <dbReference type="EMBL" id="MCJ8238746.1"/>
    </source>
</evidence>